<proteinExistence type="predicted"/>
<name>A0AAD5DEA0_9CHLO</name>
<evidence type="ECO:0000256" key="1">
    <source>
        <dbReference type="SAM" id="MobiDB-lite"/>
    </source>
</evidence>
<comment type="caution">
    <text evidence="2">The sequence shown here is derived from an EMBL/GenBank/DDBJ whole genome shotgun (WGS) entry which is preliminary data.</text>
</comment>
<dbReference type="AlphaFoldDB" id="A0AAD5DEA0"/>
<feature type="region of interest" description="Disordered" evidence="1">
    <location>
        <begin position="234"/>
        <end position="260"/>
    </location>
</feature>
<feature type="compositionally biased region" description="Basic and acidic residues" evidence="1">
    <location>
        <begin position="239"/>
        <end position="260"/>
    </location>
</feature>
<protein>
    <submittedName>
        <fullName evidence="2">Uncharacterized protein</fullName>
    </submittedName>
</protein>
<accession>A0AAD5DEA0</accession>
<dbReference type="EMBL" id="JADXDR010000186">
    <property type="protein sequence ID" value="KAI7836455.1"/>
    <property type="molecule type" value="Genomic_DNA"/>
</dbReference>
<sequence>MARSSQDKPHKRSIEELAGQQISGADPGGRMGALDPGPKTAAAGQGGPQELEVDAELKAALLPLLRHTRSRLLAHGTGAPSPRALGEAAVAAAEASGALPPLAGAQRAAVEGFFARLAAELPAGGGNGESDKEGAAFEDFGTSGGEVEFGEEDAALRIRPHHRELLEAVINAHLNRLLGWLHHSQCWKNHDCLTCRELLEAVINAHLANTGSPHRTGGPEESVKAGGEVGNLALQSDTHGSEEPRGNPAESRSDRAERQAEAQFEHLVSRCCAACF</sequence>
<keyword evidence="3" id="KW-1185">Reference proteome</keyword>
<reference evidence="2" key="1">
    <citation type="submission" date="2020-11" db="EMBL/GenBank/DDBJ databases">
        <title>Chlorella ohadii genome sequencing and assembly.</title>
        <authorList>
            <person name="Murik O."/>
            <person name="Treves H."/>
            <person name="Kedem I."/>
            <person name="Shotland Y."/>
            <person name="Kaplan A."/>
        </authorList>
    </citation>
    <scope>NUCLEOTIDE SEQUENCE</scope>
    <source>
        <strain evidence="2">1</strain>
    </source>
</reference>
<evidence type="ECO:0000313" key="3">
    <source>
        <dbReference type="Proteomes" id="UP001205105"/>
    </source>
</evidence>
<dbReference type="Proteomes" id="UP001205105">
    <property type="component" value="Unassembled WGS sequence"/>
</dbReference>
<feature type="region of interest" description="Disordered" evidence="1">
    <location>
        <begin position="1"/>
        <end position="49"/>
    </location>
</feature>
<gene>
    <name evidence="2" type="ORF">COHA_009672</name>
</gene>
<feature type="compositionally biased region" description="Basic and acidic residues" evidence="1">
    <location>
        <begin position="1"/>
        <end position="15"/>
    </location>
</feature>
<evidence type="ECO:0000313" key="2">
    <source>
        <dbReference type="EMBL" id="KAI7836455.1"/>
    </source>
</evidence>
<organism evidence="2 3">
    <name type="scientific">Chlorella ohadii</name>
    <dbReference type="NCBI Taxonomy" id="2649997"/>
    <lineage>
        <taxon>Eukaryota</taxon>
        <taxon>Viridiplantae</taxon>
        <taxon>Chlorophyta</taxon>
        <taxon>core chlorophytes</taxon>
        <taxon>Trebouxiophyceae</taxon>
        <taxon>Chlorellales</taxon>
        <taxon>Chlorellaceae</taxon>
        <taxon>Chlorella clade</taxon>
        <taxon>Chlorella</taxon>
    </lineage>
</organism>